<organism evidence="3 4">
    <name type="scientific">Candidatus Accumulibacter phosphatis</name>
    <dbReference type="NCBI Taxonomy" id="327160"/>
    <lineage>
        <taxon>Bacteria</taxon>
        <taxon>Pseudomonadati</taxon>
        <taxon>Pseudomonadota</taxon>
        <taxon>Betaproteobacteria</taxon>
        <taxon>Candidatus Accumulibacter</taxon>
    </lineage>
</organism>
<dbReference type="PANTHER" id="PTHR34351:SF1">
    <property type="entry name" value="SLR1927 PROTEIN"/>
    <property type="match status" value="1"/>
</dbReference>
<comment type="caution">
    <text evidence="3">The sequence shown here is derived from an EMBL/GenBank/DDBJ whole genome shotgun (WGS) entry which is preliminary data.</text>
</comment>
<feature type="transmembrane region" description="Helical" evidence="1">
    <location>
        <begin position="48"/>
        <end position="70"/>
    </location>
</feature>
<feature type="domain" description="DUF58" evidence="2">
    <location>
        <begin position="257"/>
        <end position="418"/>
    </location>
</feature>
<reference evidence="3 4" key="1">
    <citation type="submission" date="2014-02" db="EMBL/GenBank/DDBJ databases">
        <title>Expanding our view of genomic diversity in Candidatus Accumulibacter clades.</title>
        <authorList>
            <person name="Skennerton C.T."/>
            <person name="Barr J.J."/>
            <person name="Slater F.R."/>
            <person name="Bond P.L."/>
            <person name="Tyson G.W."/>
        </authorList>
    </citation>
    <scope>NUCLEOTIDE SEQUENCE [LARGE SCALE GENOMIC DNA]</scope>
    <source>
        <strain evidence="4">BA-91</strain>
    </source>
</reference>
<name>A0A080LUL1_9PROT</name>
<gene>
    <name evidence="3" type="ORF">AW09_002626</name>
</gene>
<dbReference type="EMBL" id="JDVG02000425">
    <property type="protein sequence ID" value="KFB72208.1"/>
    <property type="molecule type" value="Genomic_DNA"/>
</dbReference>
<protein>
    <recommendedName>
        <fullName evidence="2">DUF58 domain-containing protein</fullName>
    </recommendedName>
</protein>
<keyword evidence="1" id="KW-0472">Membrane</keyword>
<evidence type="ECO:0000256" key="1">
    <source>
        <dbReference type="SAM" id="Phobius"/>
    </source>
</evidence>
<keyword evidence="1" id="KW-0812">Transmembrane</keyword>
<sequence length="448" mass="48675">MATHKLALFRFVFVASRWLRERLTPAGLVIVALTAFAGAFGLDTQSNLAHMLFSLGASVVAVDAAAAVLVHRRAPRLSVRRHLPDFVTSGEPARYRIEVQNERTQPTRTGGLVEQLRQPWPSPTSLEHFRGAAASNRFDQRIGYPAFLEILRRLRAIDVERISMPPLLPGQRVDIEVAIRPTARGLAVFESLALVIPGPLGLVETRVPVNAGEATLAVLPTRLPVELPPAASHRLLQPGGIALAQHVGDAEEFRCLRDYRPGDPLRTIHWRSFARTGKPVVREFQEEFFARHALLLDTAAPYPFAPAFETAVSMAAWLVAQARDADSLLDLIFVGERVHRVTAGRGLGGADALLRLLATVAPTPPASIDSLLATLERNAAQVSSVIAIFLAWDEPRQNAVRRLLARGVRPAVWVVEPNGARFAGDDAGFAGILRRIAVPEAPAATPAT</sequence>
<evidence type="ECO:0000259" key="2">
    <source>
        <dbReference type="Pfam" id="PF01882"/>
    </source>
</evidence>
<dbReference type="InterPro" id="IPR002881">
    <property type="entry name" value="DUF58"/>
</dbReference>
<keyword evidence="1" id="KW-1133">Transmembrane helix</keyword>
<evidence type="ECO:0000313" key="4">
    <source>
        <dbReference type="Proteomes" id="UP000020077"/>
    </source>
</evidence>
<dbReference type="AlphaFoldDB" id="A0A080LUL1"/>
<dbReference type="Proteomes" id="UP000020077">
    <property type="component" value="Unassembled WGS sequence"/>
</dbReference>
<dbReference type="PANTHER" id="PTHR34351">
    <property type="entry name" value="SLR1927 PROTEIN-RELATED"/>
    <property type="match status" value="1"/>
</dbReference>
<feature type="transmembrane region" description="Helical" evidence="1">
    <location>
        <begin position="23"/>
        <end position="42"/>
    </location>
</feature>
<accession>A0A080LUL1</accession>
<evidence type="ECO:0000313" key="3">
    <source>
        <dbReference type="EMBL" id="KFB72208.1"/>
    </source>
</evidence>
<proteinExistence type="predicted"/>
<dbReference type="Pfam" id="PF01882">
    <property type="entry name" value="DUF58"/>
    <property type="match status" value="1"/>
</dbReference>